<feature type="transmembrane region" description="Helical" evidence="2">
    <location>
        <begin position="261"/>
        <end position="282"/>
    </location>
</feature>
<dbReference type="AlphaFoldDB" id="A0AAE1BFX2"/>
<evidence type="ECO:0000256" key="2">
    <source>
        <dbReference type="SAM" id="Phobius"/>
    </source>
</evidence>
<organism evidence="3 4">
    <name type="scientific">Petrolisthes cinctipes</name>
    <name type="common">Flat porcelain crab</name>
    <dbReference type="NCBI Taxonomy" id="88211"/>
    <lineage>
        <taxon>Eukaryota</taxon>
        <taxon>Metazoa</taxon>
        <taxon>Ecdysozoa</taxon>
        <taxon>Arthropoda</taxon>
        <taxon>Crustacea</taxon>
        <taxon>Multicrustacea</taxon>
        <taxon>Malacostraca</taxon>
        <taxon>Eumalacostraca</taxon>
        <taxon>Eucarida</taxon>
        <taxon>Decapoda</taxon>
        <taxon>Pleocyemata</taxon>
        <taxon>Anomura</taxon>
        <taxon>Galatheoidea</taxon>
        <taxon>Porcellanidae</taxon>
        <taxon>Petrolisthes</taxon>
    </lineage>
</organism>
<dbReference type="Proteomes" id="UP001286313">
    <property type="component" value="Unassembled WGS sequence"/>
</dbReference>
<sequence>MVVMVMMVMVVYAKYKDLLLDECIVTTKEKTFTTYDTIVPLHLAMIQGKKPIIEVNDMTLKDIPSKNSLWIKGYLKLDGNEPVFSRPRPNQTETKLFSTIKLTGAHYYTKCSQDKPNYVLNSMVNSMTIPRFGSDYEELLVFAPNGAEFNLTIENGSDDGCPFNLSPNSWFKINLQFSTNSVKVTDNNDTCKPELQGTHVQFVPINGDLYIIQCNGTCGVDGNSTTATATTSSVSTPVSTTTTKNRDQVENEVLEIDQQIVILYVVLGILLVICVVLCLALVHCWASRKKERGQISTKSDPHKATAMTPLPGHNNSQPGISYHNNLVHDEANDLYEPLDEVGLKCKKPDLGVSSGTSFTEVNDVYESLDHQTKHPAAPTTTSYDEANNVYESFDHQTTHPAAPTTTSYDEANNVYESFDHQTTHPTVK</sequence>
<evidence type="ECO:0000313" key="4">
    <source>
        <dbReference type="Proteomes" id="UP001286313"/>
    </source>
</evidence>
<keyword evidence="4" id="KW-1185">Reference proteome</keyword>
<dbReference type="EMBL" id="JAWQEG010008594">
    <property type="protein sequence ID" value="KAK3849997.1"/>
    <property type="molecule type" value="Genomic_DNA"/>
</dbReference>
<name>A0AAE1BFX2_PETCI</name>
<gene>
    <name evidence="3" type="ORF">Pcinc_043271</name>
</gene>
<accession>A0AAE1BFX2</accession>
<proteinExistence type="predicted"/>
<evidence type="ECO:0000256" key="1">
    <source>
        <dbReference type="SAM" id="MobiDB-lite"/>
    </source>
</evidence>
<keyword evidence="2" id="KW-0472">Membrane</keyword>
<reference evidence="3" key="1">
    <citation type="submission" date="2023-10" db="EMBL/GenBank/DDBJ databases">
        <title>Genome assemblies of two species of porcelain crab, Petrolisthes cinctipes and Petrolisthes manimaculis (Anomura: Porcellanidae).</title>
        <authorList>
            <person name="Angst P."/>
        </authorList>
    </citation>
    <scope>NUCLEOTIDE SEQUENCE</scope>
    <source>
        <strain evidence="3">PB745_01</strain>
        <tissue evidence="3">Gill</tissue>
    </source>
</reference>
<comment type="caution">
    <text evidence="3">The sequence shown here is derived from an EMBL/GenBank/DDBJ whole genome shotgun (WGS) entry which is preliminary data.</text>
</comment>
<keyword evidence="2" id="KW-1133">Transmembrane helix</keyword>
<evidence type="ECO:0000313" key="3">
    <source>
        <dbReference type="EMBL" id="KAK3849997.1"/>
    </source>
</evidence>
<protein>
    <submittedName>
        <fullName evidence="3">Uncharacterized protein</fullName>
    </submittedName>
</protein>
<feature type="region of interest" description="Disordered" evidence="1">
    <location>
        <begin position="293"/>
        <end position="320"/>
    </location>
</feature>
<keyword evidence="2" id="KW-0812">Transmembrane</keyword>